<proteinExistence type="predicted"/>
<gene>
    <name evidence="1" type="ORF">EDD27_4446</name>
</gene>
<evidence type="ECO:0000313" key="2">
    <source>
        <dbReference type="Proteomes" id="UP000284824"/>
    </source>
</evidence>
<reference evidence="1 2" key="1">
    <citation type="submission" date="2019-01" db="EMBL/GenBank/DDBJ databases">
        <title>Sequencing the genomes of 1000 actinobacteria strains.</title>
        <authorList>
            <person name="Klenk H.-P."/>
        </authorList>
    </citation>
    <scope>NUCLEOTIDE SEQUENCE [LARGE SCALE GENOMIC DNA]</scope>
    <source>
        <strain evidence="1 2">DSM 43925</strain>
    </source>
</reference>
<dbReference type="Proteomes" id="UP000284824">
    <property type="component" value="Unassembled WGS sequence"/>
</dbReference>
<accession>A0A438M810</accession>
<organism evidence="1 2">
    <name type="scientific">Nonomuraea polychroma</name>
    <dbReference type="NCBI Taxonomy" id="46176"/>
    <lineage>
        <taxon>Bacteria</taxon>
        <taxon>Bacillati</taxon>
        <taxon>Actinomycetota</taxon>
        <taxon>Actinomycetes</taxon>
        <taxon>Streptosporangiales</taxon>
        <taxon>Streptosporangiaceae</taxon>
        <taxon>Nonomuraea</taxon>
    </lineage>
</organism>
<sequence length="120" mass="13140">MSESVPGLVVLGTALTRWIWHWNGALLSVKRREPSRILVLEGCVFLGALAAALTNRQCRVTKHHAQGNHAVAVRTGSVLARSAVEAGRLQSSTRCQYQRDHILLLAGLHIGRTPRNVDES</sequence>
<dbReference type="AlphaFoldDB" id="A0A438M810"/>
<comment type="caution">
    <text evidence="1">The sequence shown here is derived from an EMBL/GenBank/DDBJ whole genome shotgun (WGS) entry which is preliminary data.</text>
</comment>
<name>A0A438M810_9ACTN</name>
<evidence type="ECO:0000313" key="1">
    <source>
        <dbReference type="EMBL" id="RVX41864.1"/>
    </source>
</evidence>
<dbReference type="EMBL" id="SAUN01000001">
    <property type="protein sequence ID" value="RVX41864.1"/>
    <property type="molecule type" value="Genomic_DNA"/>
</dbReference>
<keyword evidence="2" id="KW-1185">Reference proteome</keyword>
<protein>
    <submittedName>
        <fullName evidence="1">Uncharacterized protein</fullName>
    </submittedName>
</protein>